<keyword evidence="4" id="KW-0677">Repeat</keyword>
<evidence type="ECO:0008006" key="11">
    <source>
        <dbReference type="Google" id="ProtNLM"/>
    </source>
</evidence>
<dbReference type="SUPFAM" id="SSF57567">
    <property type="entry name" value="Serine protease inhibitors"/>
    <property type="match status" value="1"/>
</dbReference>
<dbReference type="SMART" id="SM00214">
    <property type="entry name" value="VWC"/>
    <property type="match status" value="2"/>
</dbReference>
<dbReference type="SMART" id="SM00832">
    <property type="entry name" value="C8"/>
    <property type="match status" value="1"/>
</dbReference>
<keyword evidence="5" id="KW-1015">Disulfide bond</keyword>
<dbReference type="SUPFAM" id="SSF57603">
    <property type="entry name" value="FnI-like domain"/>
    <property type="match status" value="2"/>
</dbReference>
<dbReference type="Gene3D" id="6.20.200.20">
    <property type="match status" value="1"/>
</dbReference>
<accession>A0ABQ9FU88</accession>
<evidence type="ECO:0000313" key="10">
    <source>
        <dbReference type="Proteomes" id="UP001217089"/>
    </source>
</evidence>
<feature type="chain" id="PRO_5046696133" description="BMP-binding endothelial regulator protein" evidence="6">
    <location>
        <begin position="27"/>
        <end position="490"/>
    </location>
</feature>
<dbReference type="InterPro" id="IPR014853">
    <property type="entry name" value="VWF/SSPO/ZAN-like_Cys-rich_dom"/>
</dbReference>
<dbReference type="CDD" id="cd19941">
    <property type="entry name" value="TIL"/>
    <property type="match status" value="1"/>
</dbReference>
<dbReference type="InterPro" id="IPR001007">
    <property type="entry name" value="VWF_dom"/>
</dbReference>
<gene>
    <name evidence="9" type="ORF">KUTeg_002414</name>
</gene>
<keyword evidence="3 6" id="KW-0732">Signal</keyword>
<evidence type="ECO:0000256" key="3">
    <source>
        <dbReference type="ARBA" id="ARBA00022729"/>
    </source>
</evidence>
<reference evidence="9 10" key="1">
    <citation type="submission" date="2022-12" db="EMBL/GenBank/DDBJ databases">
        <title>Chromosome-level genome of Tegillarca granosa.</title>
        <authorList>
            <person name="Kim J."/>
        </authorList>
    </citation>
    <scope>NUCLEOTIDE SEQUENCE [LARGE SCALE GENOMIC DNA]</scope>
    <source>
        <strain evidence="9">Teg-2019</strain>
        <tissue evidence="9">Adductor muscle</tissue>
    </source>
</reference>
<evidence type="ECO:0000256" key="6">
    <source>
        <dbReference type="SAM" id="SignalP"/>
    </source>
</evidence>
<dbReference type="Gene3D" id="2.10.70.10">
    <property type="entry name" value="Complement Module, domain 1"/>
    <property type="match status" value="1"/>
</dbReference>
<dbReference type="Pfam" id="PF00094">
    <property type="entry name" value="VWD"/>
    <property type="match status" value="1"/>
</dbReference>
<dbReference type="PROSITE" id="PS01208">
    <property type="entry name" value="VWFC_1"/>
    <property type="match status" value="1"/>
</dbReference>
<feature type="domain" description="VWFC" evidence="7">
    <location>
        <begin position="50"/>
        <end position="111"/>
    </location>
</feature>
<evidence type="ECO:0000256" key="1">
    <source>
        <dbReference type="ARBA" id="ARBA00004613"/>
    </source>
</evidence>
<dbReference type="PROSITE" id="PS50184">
    <property type="entry name" value="VWFC_2"/>
    <property type="match status" value="1"/>
</dbReference>
<dbReference type="InterPro" id="IPR052424">
    <property type="entry name" value="Kielin_Chordin-BMP_Reg"/>
</dbReference>
<keyword evidence="10" id="KW-1185">Reference proteome</keyword>
<dbReference type="Proteomes" id="UP001217089">
    <property type="component" value="Unassembled WGS sequence"/>
</dbReference>
<dbReference type="PROSITE" id="PS51233">
    <property type="entry name" value="VWFD"/>
    <property type="match status" value="1"/>
</dbReference>
<dbReference type="InterPro" id="IPR001846">
    <property type="entry name" value="VWF_type-D"/>
</dbReference>
<keyword evidence="2" id="KW-0964">Secreted</keyword>
<evidence type="ECO:0000256" key="2">
    <source>
        <dbReference type="ARBA" id="ARBA00022525"/>
    </source>
</evidence>
<organism evidence="9 10">
    <name type="scientific">Tegillarca granosa</name>
    <name type="common">Malaysian cockle</name>
    <name type="synonym">Anadara granosa</name>
    <dbReference type="NCBI Taxonomy" id="220873"/>
    <lineage>
        <taxon>Eukaryota</taxon>
        <taxon>Metazoa</taxon>
        <taxon>Spiralia</taxon>
        <taxon>Lophotrochozoa</taxon>
        <taxon>Mollusca</taxon>
        <taxon>Bivalvia</taxon>
        <taxon>Autobranchia</taxon>
        <taxon>Pteriomorphia</taxon>
        <taxon>Arcoida</taxon>
        <taxon>Arcoidea</taxon>
        <taxon>Arcidae</taxon>
        <taxon>Tegillarca</taxon>
    </lineage>
</organism>
<dbReference type="InterPro" id="IPR036084">
    <property type="entry name" value="Ser_inhib-like_sf"/>
</dbReference>
<dbReference type="Pfam" id="PF00093">
    <property type="entry name" value="VWC"/>
    <property type="match status" value="1"/>
</dbReference>
<dbReference type="PANTHER" id="PTHR46698:SF4">
    <property type="entry name" value="CROSSVEINLESS 2"/>
    <property type="match status" value="1"/>
</dbReference>
<feature type="signal peptide" evidence="6">
    <location>
        <begin position="1"/>
        <end position="26"/>
    </location>
</feature>
<dbReference type="EMBL" id="JARBDR010000141">
    <property type="protein sequence ID" value="KAJ8320827.1"/>
    <property type="molecule type" value="Genomic_DNA"/>
</dbReference>
<comment type="caution">
    <text evidence="9">The sequence shown here is derived from an EMBL/GenBank/DDBJ whole genome shotgun (WGS) entry which is preliminary data.</text>
</comment>
<dbReference type="PANTHER" id="PTHR46698">
    <property type="entry name" value="CROSSVEINLESS 2"/>
    <property type="match status" value="1"/>
</dbReference>
<evidence type="ECO:0000259" key="8">
    <source>
        <dbReference type="PROSITE" id="PS51233"/>
    </source>
</evidence>
<evidence type="ECO:0000313" key="9">
    <source>
        <dbReference type="EMBL" id="KAJ8320827.1"/>
    </source>
</evidence>
<name>A0ABQ9FU88_TEGGR</name>
<dbReference type="Pfam" id="PF08742">
    <property type="entry name" value="C8"/>
    <property type="match status" value="1"/>
</dbReference>
<dbReference type="SMART" id="SM00216">
    <property type="entry name" value="VWD"/>
    <property type="match status" value="1"/>
</dbReference>
<feature type="domain" description="VWFD" evidence="8">
    <location>
        <begin position="168"/>
        <end position="340"/>
    </location>
</feature>
<dbReference type="Gene3D" id="2.10.25.10">
    <property type="entry name" value="Laminin"/>
    <property type="match status" value="1"/>
</dbReference>
<evidence type="ECO:0000256" key="4">
    <source>
        <dbReference type="ARBA" id="ARBA00022737"/>
    </source>
</evidence>
<evidence type="ECO:0000256" key="5">
    <source>
        <dbReference type="ARBA" id="ARBA00023157"/>
    </source>
</evidence>
<dbReference type="InterPro" id="IPR002919">
    <property type="entry name" value="TIL_dom"/>
</dbReference>
<comment type="subcellular location">
    <subcellularLocation>
        <location evidence="1">Secreted</location>
    </subcellularLocation>
</comment>
<sequence>MKTRLVRFNICIFVFVLFQQAGVVTRSSVNCYTPCKNPVKKDGQCCPVCPECKYESKNYSEGERFSLSTDSCTECTCKKGEISCHKRACPILNCPDNVVEHPEGSCCPSCTGKRRIFNLPGGRCFVQNRIYKTGESFVPSDCTQCTCIGYKLQYVEDECCPRCMEVKGVCTVFGDPHYRTFDGRIYNFQGPCKYMLVHDDVGKSFSIRVRNDARTSPWFTWTRMLSIFLGKHKISLLQKLVVKVDKKRVKLPYKMNAEFSVVKDGHSVIFNAAIGLKVTWDGDSYVEVSVSSRFKRRLTGLCGNYNGIGADDMKGRDGLIYFVGEEFGNTWRVGSRAACSISDNIKKEKSPCKTEPSRKKRAKKECSLLLSNLFYKCRRKVDVRQFYKSCIADMCDCPEDKKCNCESFKAYAHACAQNDIHIKWEKHVLCPKECPTGAVYKKCSRRCKKTCKEPHKKGFCSKKCIPGCVCPRNKVLHDNKCIRTRDCPNR</sequence>
<evidence type="ECO:0000259" key="7">
    <source>
        <dbReference type="PROSITE" id="PS50184"/>
    </source>
</evidence>
<protein>
    <recommendedName>
        <fullName evidence="11">BMP-binding endothelial regulator protein</fullName>
    </recommendedName>
</protein>
<proteinExistence type="predicted"/>
<dbReference type="Pfam" id="PF01826">
    <property type="entry name" value="TIL"/>
    <property type="match status" value="1"/>
</dbReference>